<dbReference type="Proteomes" id="UP000693946">
    <property type="component" value="Linkage Group LG4"/>
</dbReference>
<keyword evidence="1" id="KW-0812">Transmembrane</keyword>
<dbReference type="AlphaFoldDB" id="A0AAV6QNR4"/>
<evidence type="ECO:0000313" key="3">
    <source>
        <dbReference type="Proteomes" id="UP000693946"/>
    </source>
</evidence>
<dbReference type="EMBL" id="JAGKHQ010000016">
    <property type="protein sequence ID" value="KAG7494320.1"/>
    <property type="molecule type" value="Genomic_DNA"/>
</dbReference>
<feature type="transmembrane region" description="Helical" evidence="1">
    <location>
        <begin position="54"/>
        <end position="76"/>
    </location>
</feature>
<evidence type="ECO:0000313" key="2">
    <source>
        <dbReference type="EMBL" id="KAG7494320.1"/>
    </source>
</evidence>
<keyword evidence="1" id="KW-0472">Membrane</keyword>
<keyword evidence="3" id="KW-1185">Reference proteome</keyword>
<accession>A0AAV6QNR4</accession>
<keyword evidence="1" id="KW-1133">Transmembrane helix</keyword>
<comment type="caution">
    <text evidence="2">The sequence shown here is derived from an EMBL/GenBank/DDBJ whole genome shotgun (WGS) entry which is preliminary data.</text>
</comment>
<evidence type="ECO:0000256" key="1">
    <source>
        <dbReference type="SAM" id="Phobius"/>
    </source>
</evidence>
<proteinExistence type="predicted"/>
<protein>
    <submittedName>
        <fullName evidence="2">Uncharacterized protein</fullName>
    </submittedName>
</protein>
<organism evidence="2 3">
    <name type="scientific">Solea senegalensis</name>
    <name type="common">Senegalese sole</name>
    <dbReference type="NCBI Taxonomy" id="28829"/>
    <lineage>
        <taxon>Eukaryota</taxon>
        <taxon>Metazoa</taxon>
        <taxon>Chordata</taxon>
        <taxon>Craniata</taxon>
        <taxon>Vertebrata</taxon>
        <taxon>Euteleostomi</taxon>
        <taxon>Actinopterygii</taxon>
        <taxon>Neopterygii</taxon>
        <taxon>Teleostei</taxon>
        <taxon>Neoteleostei</taxon>
        <taxon>Acanthomorphata</taxon>
        <taxon>Carangaria</taxon>
        <taxon>Pleuronectiformes</taxon>
        <taxon>Pleuronectoidei</taxon>
        <taxon>Soleidae</taxon>
        <taxon>Solea</taxon>
    </lineage>
</organism>
<gene>
    <name evidence="2" type="ORF">JOB18_027956</name>
</gene>
<name>A0AAV6QNR4_SOLSE</name>
<sequence>MAQEFELQQAKTEICNTEHPGSHVELKPIPDDVGAGGVMSHPGRDDAYDRERRLIRIGVITLAVLFVLQVTLNISLRLALRSNCESAVAADLYQILQSQQSATQVCSCCNNLLRKLLTKYGGEKELKLLENMSFQDNDTIAGSGSLDEFSGDFF</sequence>
<reference evidence="2 3" key="1">
    <citation type="journal article" date="2021" name="Sci. Rep.">
        <title>Chromosome anchoring in Senegalese sole (Solea senegalensis) reveals sex-associated markers and genome rearrangements in flatfish.</title>
        <authorList>
            <person name="Guerrero-Cozar I."/>
            <person name="Gomez-Garrido J."/>
            <person name="Berbel C."/>
            <person name="Martinez-Blanch J.F."/>
            <person name="Alioto T."/>
            <person name="Claros M.G."/>
            <person name="Gagnaire P.A."/>
            <person name="Manchado M."/>
        </authorList>
    </citation>
    <scope>NUCLEOTIDE SEQUENCE [LARGE SCALE GENOMIC DNA]</scope>
    <source>
        <strain evidence="2">Sse05_10M</strain>
    </source>
</reference>